<comment type="caution">
    <text evidence="11">The sequence shown here is derived from an EMBL/GenBank/DDBJ whole genome shotgun (WGS) entry which is preliminary data.</text>
</comment>
<sequence>MGQCVFWEIDQSQRKWLTRGCVRVDRESNASSTTCECDHLTIFSVLFNNKPALCTITATFLHYFLLCVFSWMLCHGVILYFLIIKVETRETLVPRMKWLYAFGWGFPLPIVAISLIATGTKLNTANNCWLTPEHGVIYWAFAAPVATVIIINSILLIFLLRQINRATKFKTSMSRARPCAKRVKAWLRRTAMLLPVLGVTWLFGFLTFITSTAVFHYLFTILNSLQGFFIFVTFCILDDAVRETLVGRLSKWNAISPKEQSGLNSRITVLKITATRIQSVQSATMTATNQHGGTCNLANDARESKISEPKLQTWIAADV</sequence>
<comment type="similarity">
    <text evidence="2">Belongs to the G-protein coupled receptor 2 family. Adhesion G-protein coupled receptor (ADGR) subfamily.</text>
</comment>
<evidence type="ECO:0000256" key="6">
    <source>
        <dbReference type="ARBA" id="ARBA00023157"/>
    </source>
</evidence>
<feature type="transmembrane region" description="Helical" evidence="8">
    <location>
        <begin position="137"/>
        <end position="160"/>
    </location>
</feature>
<dbReference type="Proteomes" id="UP000225706">
    <property type="component" value="Unassembled WGS sequence"/>
</dbReference>
<name>A0A2B4RHN8_STYPI</name>
<feature type="transmembrane region" description="Helical" evidence="8">
    <location>
        <begin position="215"/>
        <end position="237"/>
    </location>
</feature>
<dbReference type="PANTHER" id="PTHR12011">
    <property type="entry name" value="ADHESION G-PROTEIN COUPLED RECEPTOR"/>
    <property type="match status" value="1"/>
</dbReference>
<evidence type="ECO:0000256" key="7">
    <source>
        <dbReference type="ARBA" id="ARBA00023180"/>
    </source>
</evidence>
<dbReference type="GO" id="GO:0005886">
    <property type="term" value="C:plasma membrane"/>
    <property type="evidence" value="ECO:0007669"/>
    <property type="project" value="TreeGrafter"/>
</dbReference>
<dbReference type="EMBL" id="LSMT01000612">
    <property type="protein sequence ID" value="PFX15772.1"/>
    <property type="molecule type" value="Genomic_DNA"/>
</dbReference>
<evidence type="ECO:0000256" key="1">
    <source>
        <dbReference type="ARBA" id="ARBA00004141"/>
    </source>
</evidence>
<keyword evidence="3 8" id="KW-0812">Transmembrane</keyword>
<evidence type="ECO:0000259" key="9">
    <source>
        <dbReference type="PROSITE" id="PS50221"/>
    </source>
</evidence>
<keyword evidence="12" id="KW-1185">Reference proteome</keyword>
<keyword evidence="5 8" id="KW-0472">Membrane</keyword>
<dbReference type="Pfam" id="PF00002">
    <property type="entry name" value="7tm_2"/>
    <property type="match status" value="1"/>
</dbReference>
<dbReference type="FunFam" id="1.20.1070.10:FF:000058">
    <property type="entry name" value="Adhesion G protein-coupled receptor F5"/>
    <property type="match status" value="1"/>
</dbReference>
<dbReference type="AlphaFoldDB" id="A0A2B4RHN8"/>
<dbReference type="PROSITE" id="PS50221">
    <property type="entry name" value="GAIN_B"/>
    <property type="match status" value="1"/>
</dbReference>
<evidence type="ECO:0000313" key="11">
    <source>
        <dbReference type="EMBL" id="PFX15772.1"/>
    </source>
</evidence>
<dbReference type="InterPro" id="IPR017981">
    <property type="entry name" value="GPCR_2-like_7TM"/>
</dbReference>
<evidence type="ECO:0000256" key="8">
    <source>
        <dbReference type="SAM" id="Phobius"/>
    </source>
</evidence>
<feature type="domain" description="G-protein coupled receptors family 2 profile 2" evidence="10">
    <location>
        <begin position="1"/>
        <end position="238"/>
    </location>
</feature>
<accession>A0A2B4RHN8</accession>
<dbReference type="GO" id="GO:0004930">
    <property type="term" value="F:G protein-coupled receptor activity"/>
    <property type="evidence" value="ECO:0007669"/>
    <property type="project" value="InterPro"/>
</dbReference>
<keyword evidence="7" id="KW-0325">Glycoprotein</keyword>
<organism evidence="11 12">
    <name type="scientific">Stylophora pistillata</name>
    <name type="common">Smooth cauliflower coral</name>
    <dbReference type="NCBI Taxonomy" id="50429"/>
    <lineage>
        <taxon>Eukaryota</taxon>
        <taxon>Metazoa</taxon>
        <taxon>Cnidaria</taxon>
        <taxon>Anthozoa</taxon>
        <taxon>Hexacorallia</taxon>
        <taxon>Scleractinia</taxon>
        <taxon>Astrocoeniina</taxon>
        <taxon>Pocilloporidae</taxon>
        <taxon>Stylophora</taxon>
    </lineage>
</organism>
<evidence type="ECO:0000256" key="5">
    <source>
        <dbReference type="ARBA" id="ARBA00023136"/>
    </source>
</evidence>
<dbReference type="InterPro" id="IPR000832">
    <property type="entry name" value="GPCR_2_secretin-like"/>
</dbReference>
<dbReference type="STRING" id="50429.A0A2B4RHN8"/>
<feature type="transmembrane region" description="Helical" evidence="8">
    <location>
        <begin position="191"/>
        <end position="209"/>
    </location>
</feature>
<dbReference type="SMART" id="SM00303">
    <property type="entry name" value="GPS"/>
    <property type="match status" value="1"/>
</dbReference>
<dbReference type="PANTHER" id="PTHR12011:SF347">
    <property type="entry name" value="FI21270P1-RELATED"/>
    <property type="match status" value="1"/>
</dbReference>
<reference evidence="12" key="1">
    <citation type="journal article" date="2017" name="bioRxiv">
        <title>Comparative analysis of the genomes of Stylophora pistillata and Acropora digitifera provides evidence for extensive differences between species of corals.</title>
        <authorList>
            <person name="Voolstra C.R."/>
            <person name="Li Y."/>
            <person name="Liew Y.J."/>
            <person name="Baumgarten S."/>
            <person name="Zoccola D."/>
            <person name="Flot J.-F."/>
            <person name="Tambutte S."/>
            <person name="Allemand D."/>
            <person name="Aranda M."/>
        </authorList>
    </citation>
    <scope>NUCLEOTIDE SEQUENCE [LARGE SCALE GENOMIC DNA]</scope>
</reference>
<dbReference type="PRINTS" id="PR00249">
    <property type="entry name" value="GPCRSECRETIN"/>
</dbReference>
<keyword evidence="11" id="KW-0675">Receptor</keyword>
<evidence type="ECO:0000256" key="3">
    <source>
        <dbReference type="ARBA" id="ARBA00022692"/>
    </source>
</evidence>
<proteinExistence type="inferred from homology"/>
<gene>
    <name evidence="11" type="primary">GPR133</name>
    <name evidence="11" type="ORF">AWC38_SpisGene19992</name>
</gene>
<evidence type="ECO:0000313" key="12">
    <source>
        <dbReference type="Proteomes" id="UP000225706"/>
    </source>
</evidence>
<dbReference type="InterPro" id="IPR000203">
    <property type="entry name" value="GPS"/>
</dbReference>
<dbReference type="InterPro" id="IPR057244">
    <property type="entry name" value="GAIN_B"/>
</dbReference>
<dbReference type="GO" id="GO:0007166">
    <property type="term" value="P:cell surface receptor signaling pathway"/>
    <property type="evidence" value="ECO:0007669"/>
    <property type="project" value="InterPro"/>
</dbReference>
<evidence type="ECO:0000256" key="4">
    <source>
        <dbReference type="ARBA" id="ARBA00022989"/>
    </source>
</evidence>
<evidence type="ECO:0000259" key="10">
    <source>
        <dbReference type="PROSITE" id="PS50261"/>
    </source>
</evidence>
<dbReference type="PROSITE" id="PS50261">
    <property type="entry name" value="G_PROTEIN_RECEP_F2_4"/>
    <property type="match status" value="1"/>
</dbReference>
<dbReference type="Gene3D" id="1.20.1070.10">
    <property type="entry name" value="Rhodopsin 7-helix transmembrane proteins"/>
    <property type="match status" value="1"/>
</dbReference>
<feature type="transmembrane region" description="Helical" evidence="8">
    <location>
        <begin position="98"/>
        <end position="117"/>
    </location>
</feature>
<protein>
    <submittedName>
        <fullName evidence="11">Putative G-protein coupled receptor 133</fullName>
    </submittedName>
</protein>
<dbReference type="OrthoDB" id="10037534at2759"/>
<keyword evidence="6" id="KW-1015">Disulfide bond</keyword>
<feature type="domain" description="GAIN-B" evidence="9">
    <location>
        <begin position="1"/>
        <end position="53"/>
    </location>
</feature>
<feature type="transmembrane region" description="Helical" evidence="8">
    <location>
        <begin position="60"/>
        <end position="86"/>
    </location>
</feature>
<keyword evidence="4 8" id="KW-1133">Transmembrane helix</keyword>
<comment type="subcellular location">
    <subcellularLocation>
        <location evidence="1">Membrane</location>
        <topology evidence="1">Multi-pass membrane protein</topology>
    </subcellularLocation>
</comment>
<evidence type="ECO:0000256" key="2">
    <source>
        <dbReference type="ARBA" id="ARBA00007343"/>
    </source>
</evidence>